<keyword evidence="2" id="KW-1185">Reference proteome</keyword>
<dbReference type="Proteomes" id="UP000033423">
    <property type="component" value="Unassembled WGS sequence"/>
</dbReference>
<dbReference type="AlphaFoldDB" id="A0A0F3GVM4"/>
<organism evidence="1 2">
    <name type="scientific">Candidatus Magnetobacterium bavaricum</name>
    <dbReference type="NCBI Taxonomy" id="29290"/>
    <lineage>
        <taxon>Bacteria</taxon>
        <taxon>Pseudomonadati</taxon>
        <taxon>Nitrospirota</taxon>
        <taxon>Thermodesulfovibrionia</taxon>
        <taxon>Thermodesulfovibrionales</taxon>
        <taxon>Candidatus Magnetobacteriaceae</taxon>
        <taxon>Candidatus Magnetobacterium</taxon>
    </lineage>
</organism>
<evidence type="ECO:0000313" key="1">
    <source>
        <dbReference type="EMBL" id="KJU84733.1"/>
    </source>
</evidence>
<comment type="caution">
    <text evidence="1">The sequence shown here is derived from an EMBL/GenBank/DDBJ whole genome shotgun (WGS) entry which is preliminary data.</text>
</comment>
<sequence>MNTKLVESLKELGDTLQHVENLVLSAKHAVRQAQSKASISLQAETTEQYCNLVDWTQLLACEMIQVIELGIQETMTKCQEVRQLLPDDDNDVLKM</sequence>
<protein>
    <submittedName>
        <fullName evidence="1">Uncharacterized protein</fullName>
    </submittedName>
</protein>
<reference evidence="1 2" key="1">
    <citation type="submission" date="2015-02" db="EMBL/GenBank/DDBJ databases">
        <title>Single-cell genomics of uncultivated deep-branching MTB reveals a conserved set of magnetosome genes.</title>
        <authorList>
            <person name="Kolinko S."/>
            <person name="Richter M."/>
            <person name="Glockner F.O."/>
            <person name="Brachmann A."/>
            <person name="Schuler D."/>
        </authorList>
    </citation>
    <scope>NUCLEOTIDE SEQUENCE [LARGE SCALE GENOMIC DNA]</scope>
    <source>
        <strain evidence="1">TM-1</strain>
    </source>
</reference>
<gene>
    <name evidence="1" type="ORF">MBAV_003073</name>
</gene>
<dbReference type="EMBL" id="LACI01001317">
    <property type="protein sequence ID" value="KJU84733.1"/>
    <property type="molecule type" value="Genomic_DNA"/>
</dbReference>
<name>A0A0F3GVM4_9BACT</name>
<proteinExistence type="predicted"/>
<accession>A0A0F3GVM4</accession>
<evidence type="ECO:0000313" key="2">
    <source>
        <dbReference type="Proteomes" id="UP000033423"/>
    </source>
</evidence>